<dbReference type="Pfam" id="PF16488">
    <property type="entry name" value="ArgoL2"/>
    <property type="match status" value="1"/>
</dbReference>
<dbReference type="OrthoDB" id="10252740at2759"/>
<dbReference type="SMART" id="SM00950">
    <property type="entry name" value="Piwi"/>
    <property type="match status" value="1"/>
</dbReference>
<dbReference type="InterPro" id="IPR032474">
    <property type="entry name" value="Argonaute_N"/>
</dbReference>
<dbReference type="Pfam" id="PF08699">
    <property type="entry name" value="ArgoL1"/>
    <property type="match status" value="1"/>
</dbReference>
<dbReference type="InterPro" id="IPR003100">
    <property type="entry name" value="PAZ_dom"/>
</dbReference>
<dbReference type="Gene3D" id="3.30.420.10">
    <property type="entry name" value="Ribonuclease H-like superfamily/Ribonuclease H"/>
    <property type="match status" value="1"/>
</dbReference>
<evidence type="ECO:0000259" key="3">
    <source>
        <dbReference type="PROSITE" id="PS50822"/>
    </source>
</evidence>
<dbReference type="PROSITE" id="PS50822">
    <property type="entry name" value="PIWI"/>
    <property type="match status" value="1"/>
</dbReference>
<dbReference type="InterPro" id="IPR032472">
    <property type="entry name" value="ArgoL2"/>
</dbReference>
<feature type="domain" description="Piwi" evidence="3">
    <location>
        <begin position="549"/>
        <end position="855"/>
    </location>
</feature>
<dbReference type="InterPro" id="IPR045246">
    <property type="entry name" value="Piwi_ago-like"/>
</dbReference>
<dbReference type="SUPFAM" id="SSF101690">
    <property type="entry name" value="PAZ domain"/>
    <property type="match status" value="1"/>
</dbReference>
<dbReference type="Proteomes" id="UP000799772">
    <property type="component" value="Unassembled WGS sequence"/>
</dbReference>
<proteinExistence type="predicted"/>
<feature type="signal peptide" evidence="2">
    <location>
        <begin position="1"/>
        <end position="17"/>
    </location>
</feature>
<dbReference type="Gene3D" id="3.40.50.2300">
    <property type="match status" value="1"/>
</dbReference>
<reference evidence="4" key="1">
    <citation type="journal article" date="2020" name="Stud. Mycol.">
        <title>101 Dothideomycetes genomes: a test case for predicting lifestyles and emergence of pathogens.</title>
        <authorList>
            <person name="Haridas S."/>
            <person name="Albert R."/>
            <person name="Binder M."/>
            <person name="Bloem J."/>
            <person name="Labutti K."/>
            <person name="Salamov A."/>
            <person name="Andreopoulos B."/>
            <person name="Baker S."/>
            <person name="Barry K."/>
            <person name="Bills G."/>
            <person name="Bluhm B."/>
            <person name="Cannon C."/>
            <person name="Castanera R."/>
            <person name="Culley D."/>
            <person name="Daum C."/>
            <person name="Ezra D."/>
            <person name="Gonzalez J."/>
            <person name="Henrissat B."/>
            <person name="Kuo A."/>
            <person name="Liang C."/>
            <person name="Lipzen A."/>
            <person name="Lutzoni F."/>
            <person name="Magnuson J."/>
            <person name="Mondo S."/>
            <person name="Nolan M."/>
            <person name="Ohm R."/>
            <person name="Pangilinan J."/>
            <person name="Park H.-J."/>
            <person name="Ramirez L."/>
            <person name="Alfaro M."/>
            <person name="Sun H."/>
            <person name="Tritt A."/>
            <person name="Yoshinaga Y."/>
            <person name="Zwiers L.-H."/>
            <person name="Turgeon B."/>
            <person name="Goodwin S."/>
            <person name="Spatafora J."/>
            <person name="Crous P."/>
            <person name="Grigoriev I."/>
        </authorList>
    </citation>
    <scope>NUCLEOTIDE SEQUENCE</scope>
    <source>
        <strain evidence="4">CBS 133067</strain>
    </source>
</reference>
<comment type="caution">
    <text evidence="4">The sequence shown here is derived from an EMBL/GenBank/DDBJ whole genome shotgun (WGS) entry which is preliminary data.</text>
</comment>
<feature type="chain" id="PRO_5040230349" evidence="2">
    <location>
        <begin position="18"/>
        <end position="904"/>
    </location>
</feature>
<evidence type="ECO:0000256" key="1">
    <source>
        <dbReference type="SAM" id="MobiDB-lite"/>
    </source>
</evidence>
<name>A0A9P4I7V9_9PEZI</name>
<evidence type="ECO:0000313" key="5">
    <source>
        <dbReference type="Proteomes" id="UP000799772"/>
    </source>
</evidence>
<dbReference type="SUPFAM" id="SSF53098">
    <property type="entry name" value="Ribonuclease H-like"/>
    <property type="match status" value="1"/>
</dbReference>
<dbReference type="InterPro" id="IPR036397">
    <property type="entry name" value="RNaseH_sf"/>
</dbReference>
<dbReference type="EMBL" id="ML978129">
    <property type="protein sequence ID" value="KAF2096831.1"/>
    <property type="molecule type" value="Genomic_DNA"/>
</dbReference>
<dbReference type="GO" id="GO:0003723">
    <property type="term" value="F:RNA binding"/>
    <property type="evidence" value="ECO:0007669"/>
    <property type="project" value="InterPro"/>
</dbReference>
<dbReference type="SMART" id="SM01163">
    <property type="entry name" value="DUF1785"/>
    <property type="match status" value="1"/>
</dbReference>
<dbReference type="AlphaFoldDB" id="A0A9P4I7V9"/>
<protein>
    <submittedName>
        <fullName evidence="4">Piwi-domain-containing protein</fullName>
    </submittedName>
</protein>
<accession>A0A9P4I7V9</accession>
<organism evidence="4 5">
    <name type="scientific">Rhizodiscina lignyota</name>
    <dbReference type="NCBI Taxonomy" id="1504668"/>
    <lineage>
        <taxon>Eukaryota</taxon>
        <taxon>Fungi</taxon>
        <taxon>Dikarya</taxon>
        <taxon>Ascomycota</taxon>
        <taxon>Pezizomycotina</taxon>
        <taxon>Dothideomycetes</taxon>
        <taxon>Pleosporomycetidae</taxon>
        <taxon>Aulographales</taxon>
        <taxon>Rhizodiscinaceae</taxon>
        <taxon>Rhizodiscina</taxon>
    </lineage>
</organism>
<dbReference type="InterPro" id="IPR014811">
    <property type="entry name" value="ArgoL1"/>
</dbReference>
<dbReference type="InterPro" id="IPR032473">
    <property type="entry name" value="Argonaute_Mid_dom"/>
</dbReference>
<dbReference type="Pfam" id="PF02171">
    <property type="entry name" value="Piwi"/>
    <property type="match status" value="1"/>
</dbReference>
<sequence>MELLILLLCYFDIITDSGQRENPQGLPRRPAQLNKQGQEVTVGLNSFKVTKFGSKPVYQYDVMMRGNDIEKRIVIKKVWGSNAVTSRLGQGWIFDGNKLAWSLKKEAQEVRIDVDLDAERAERDPSKPSNDKNKYNVALRYTNAVKFEVLTAFLNGKTDWNNSCLEAINFFDHLMRQTPSSKFFQLKRSFFAQGNDRLKLGGAVEAFKGVYASLRIAYYGPGLGAGLAVNVDVANGTFWEQLPLVQVMGALTNCPGTDALARNFANSTKDWRKSAMYTQLKRLRHVRVFSTHRGVNDEYCIETILGKDVKTFEFKQNEGRPEEKTVSLQDYYRGAYKINPQPGLPIVEMTKKVGPPGKKKSVVLPVDVLRILPNQRYAFKLDEKQTSSMIKFAVSLPQDRWKGIQTGVNMLDRNKDPYLQNYGLEIGAQRTEVKARVLPTPDVTFANGSIPGTQAGQGRWRIDGKKFATPNSKPIKAWGVCVIQDPREAPDQQATAAFFKQFVSIYKAHGGQFANESPVIQPGQLNKGGEMITDIWNATGNKNQARPEILFFVLPKKDSNVYKNIKKSCEVRYGVVSQCLQARHVKTNQAQYISNVCMKVNAKLGGSTCRATSKVMAKIAPNHAKIPTMAIGIDVSHAAPGSDQGSMAAITMSLNADLTRYAAHCNTNGHRVELVTKTNILDLENYVKHWVSTTGKGALPSRVVYFRDGVSEGQYQQVITQEVADLKELFHNIDPKKQVQFTVLIGSKRHHVRFFPLGNGGDRNGNPKPGTLVETGVTHPYEFDFYLCSHAAIKGTARPMHYYCLLNEAGMSPEEIQQMLYEHCYQYARATTPVSQFPAIYYAHLASNRAVAHENRPAVSSGKKEAGVKHGQTASSSSDKTPTEIPPLMALNNQMGIRLAMWYI</sequence>
<evidence type="ECO:0000256" key="2">
    <source>
        <dbReference type="SAM" id="SignalP"/>
    </source>
</evidence>
<dbReference type="Pfam" id="PF02170">
    <property type="entry name" value="PAZ"/>
    <property type="match status" value="1"/>
</dbReference>
<dbReference type="Pfam" id="PF16487">
    <property type="entry name" value="ArgoMid"/>
    <property type="match status" value="1"/>
</dbReference>
<dbReference type="Gene3D" id="2.170.260.10">
    <property type="entry name" value="paz domain"/>
    <property type="match status" value="1"/>
</dbReference>
<feature type="compositionally biased region" description="Basic and acidic residues" evidence="1">
    <location>
        <begin position="853"/>
        <end position="868"/>
    </location>
</feature>
<gene>
    <name evidence="4" type="ORF">NA57DRAFT_42868</name>
</gene>
<evidence type="ECO:0000313" key="4">
    <source>
        <dbReference type="EMBL" id="KAF2096831.1"/>
    </source>
</evidence>
<dbReference type="Pfam" id="PF16486">
    <property type="entry name" value="ArgoN"/>
    <property type="match status" value="1"/>
</dbReference>
<feature type="region of interest" description="Disordered" evidence="1">
    <location>
        <begin position="853"/>
        <end position="887"/>
    </location>
</feature>
<keyword evidence="2" id="KW-0732">Signal</keyword>
<keyword evidence="5" id="KW-1185">Reference proteome</keyword>
<dbReference type="PANTHER" id="PTHR22891">
    <property type="entry name" value="EUKARYOTIC TRANSLATION INITIATION FACTOR 2C"/>
    <property type="match status" value="1"/>
</dbReference>
<dbReference type="InterPro" id="IPR012337">
    <property type="entry name" value="RNaseH-like_sf"/>
</dbReference>
<dbReference type="InterPro" id="IPR003165">
    <property type="entry name" value="Piwi"/>
</dbReference>
<dbReference type="CDD" id="cd04657">
    <property type="entry name" value="Piwi_ago-like"/>
    <property type="match status" value="1"/>
</dbReference>
<dbReference type="InterPro" id="IPR036085">
    <property type="entry name" value="PAZ_dom_sf"/>
</dbReference>